<proteinExistence type="predicted"/>
<comment type="caution">
    <text evidence="1">The sequence shown here is derived from an EMBL/GenBank/DDBJ whole genome shotgun (WGS) entry which is preliminary data.</text>
</comment>
<keyword evidence="2" id="KW-1185">Reference proteome</keyword>
<dbReference type="InterPro" id="IPR018666">
    <property type="entry name" value="DUF2125"/>
</dbReference>
<sequence>MPSRKRTKRNTSRRFLLFALFIVLAILVYTGGWFYAADTLERRTITAIEDINLGQQNVNCEEPTARGYPFRIGLFCRSVSFENAETGVSVNAGAFRSAAQVYQPMRTVGELDSPAKITAPHFPPVEANWDNMRLSARLTTRLPERVSSEATNVVLTLDDDTRQPIARADSIQTHTRQNGANVDFAFIAQKLSLDPALTSGATIPALDGEVLLSLDDGVALLANARNGLRGRSGNVQNLRLSVAGTEAGLSLQGPIRIAENGLIDAELRVTVNEPQTIARLAGDLFPAQRDQIAGITSGLANLGKAPTLPVNIRQGRVFVGFIPLGRVPPVR</sequence>
<reference evidence="1 2" key="1">
    <citation type="submission" date="2023-10" db="EMBL/GenBank/DDBJ databases">
        <authorList>
            <person name="Venkata Ramana C."/>
            <person name="Sasikala C."/>
            <person name="Dhurka M."/>
        </authorList>
    </citation>
    <scope>NUCLEOTIDE SEQUENCE [LARGE SCALE GENOMIC DNA]</scope>
    <source>
        <strain evidence="1 2">KCTC 32151</strain>
    </source>
</reference>
<gene>
    <name evidence="1" type="ORF">R2G56_19175</name>
</gene>
<name>A0ABU4AQA8_9HYPH</name>
<dbReference type="Pfam" id="PF09898">
    <property type="entry name" value="DUF2125"/>
    <property type="match status" value="1"/>
</dbReference>
<evidence type="ECO:0000313" key="2">
    <source>
        <dbReference type="Proteomes" id="UP001185659"/>
    </source>
</evidence>
<dbReference type="EMBL" id="JAWLIP010000010">
    <property type="protein sequence ID" value="MDV6228417.1"/>
    <property type="molecule type" value="Genomic_DNA"/>
</dbReference>
<accession>A0ABU4AQA8</accession>
<dbReference type="Proteomes" id="UP001185659">
    <property type="component" value="Unassembled WGS sequence"/>
</dbReference>
<protein>
    <submittedName>
        <fullName evidence="1">DUF2125 domain-containing protein</fullName>
    </submittedName>
</protein>
<organism evidence="1 2">
    <name type="scientific">Nitratireductor aquimarinus</name>
    <dbReference type="NCBI Taxonomy" id="889300"/>
    <lineage>
        <taxon>Bacteria</taxon>
        <taxon>Pseudomonadati</taxon>
        <taxon>Pseudomonadota</taxon>
        <taxon>Alphaproteobacteria</taxon>
        <taxon>Hyphomicrobiales</taxon>
        <taxon>Phyllobacteriaceae</taxon>
        <taxon>Nitratireductor</taxon>
    </lineage>
</organism>
<evidence type="ECO:0000313" key="1">
    <source>
        <dbReference type="EMBL" id="MDV6228417.1"/>
    </source>
</evidence>
<dbReference type="RefSeq" id="WP_113153150.1">
    <property type="nucleotide sequence ID" value="NZ_JAWLIP010000010.1"/>
</dbReference>